<accession>A0ACC2VL69</accession>
<keyword evidence="2" id="KW-1185">Reference proteome</keyword>
<dbReference type="Proteomes" id="UP001230649">
    <property type="component" value="Unassembled WGS sequence"/>
</dbReference>
<comment type="caution">
    <text evidence="1">The sequence shown here is derived from an EMBL/GenBank/DDBJ whole genome shotgun (WGS) entry which is preliminary data.</text>
</comment>
<evidence type="ECO:0000313" key="2">
    <source>
        <dbReference type="Proteomes" id="UP001230649"/>
    </source>
</evidence>
<gene>
    <name evidence="1" type="ORF">QFC20_005529</name>
</gene>
<name>A0ACC2VL69_9TREE</name>
<evidence type="ECO:0000313" key="1">
    <source>
        <dbReference type="EMBL" id="KAJ9100118.1"/>
    </source>
</evidence>
<proteinExistence type="predicted"/>
<sequence length="244" mass="26244">MWISKWEWLLSLAQDLFDKSLGERCDIDVTERLERVEGLPGAVLGAGCQKGQEMNSGQLNVGRVARDAAKGVQSVADFARYRKERRAVGRDLRKGRTKRACERQARASEAASKRPAPPSLISVSQESRKTTGFSTIKDVPPLTIATGGSLNMVPEAQLSSHLKHPERGIADSLLMGPESASATSSNAGCSSMSRRSSDSDMSFHYGGATETDGASIKAAIKRSLVSTALIPQDVSGNTYFKLLD</sequence>
<dbReference type="EMBL" id="JASBWS010000078">
    <property type="protein sequence ID" value="KAJ9100118.1"/>
    <property type="molecule type" value="Genomic_DNA"/>
</dbReference>
<reference evidence="1" key="1">
    <citation type="submission" date="2023-04" db="EMBL/GenBank/DDBJ databases">
        <title>Draft Genome sequencing of Naganishia species isolated from polar environments using Oxford Nanopore Technology.</title>
        <authorList>
            <person name="Leo P."/>
            <person name="Venkateswaran K."/>
        </authorList>
    </citation>
    <scope>NUCLEOTIDE SEQUENCE</scope>
    <source>
        <strain evidence="1">MNA-CCFEE 5262</strain>
    </source>
</reference>
<protein>
    <submittedName>
        <fullName evidence="1">Uncharacterized protein</fullName>
    </submittedName>
</protein>
<organism evidence="1 2">
    <name type="scientific">Naganishia adeliensis</name>
    <dbReference type="NCBI Taxonomy" id="92952"/>
    <lineage>
        <taxon>Eukaryota</taxon>
        <taxon>Fungi</taxon>
        <taxon>Dikarya</taxon>
        <taxon>Basidiomycota</taxon>
        <taxon>Agaricomycotina</taxon>
        <taxon>Tremellomycetes</taxon>
        <taxon>Filobasidiales</taxon>
        <taxon>Filobasidiaceae</taxon>
        <taxon>Naganishia</taxon>
    </lineage>
</organism>